<comment type="caution">
    <text evidence="9">Lacks conserved residue(s) required for the propagation of feature annotation.</text>
</comment>
<feature type="transmembrane region" description="Helical" evidence="9">
    <location>
        <begin position="369"/>
        <end position="391"/>
    </location>
</feature>
<keyword evidence="6 9" id="KW-1133">Transmembrane helix</keyword>
<dbReference type="Pfam" id="PF22599">
    <property type="entry name" value="SecDF_P1_head"/>
    <property type="match status" value="1"/>
</dbReference>
<keyword evidence="2 9" id="KW-0813">Transport</keyword>
<dbReference type="InterPro" id="IPR005791">
    <property type="entry name" value="SecD"/>
</dbReference>
<comment type="subunit">
    <text evidence="9">Forms a complex with SecF. Part of the essential Sec protein translocation apparatus which comprises SecA, SecYEG and auxiliary proteins SecDF. Other proteins may also be involved.</text>
</comment>
<dbReference type="Gene3D" id="3.30.70.3400">
    <property type="match status" value="1"/>
</dbReference>
<keyword evidence="13" id="KW-1185">Reference proteome</keyword>
<dbReference type="Gene3D" id="3.30.1360.200">
    <property type="match status" value="1"/>
</dbReference>
<dbReference type="GO" id="GO:0005886">
    <property type="term" value="C:plasma membrane"/>
    <property type="evidence" value="ECO:0007669"/>
    <property type="project" value="UniProtKB-SubCell"/>
</dbReference>
<dbReference type="AlphaFoldDB" id="A0A2K2EZA9"/>
<name>A0A2K2EZA9_9CLOT</name>
<proteinExistence type="inferred from homology"/>
<dbReference type="KEGG" id="cthd:CDO33_07465"/>
<feature type="transmembrane region" description="Helical" evidence="9">
    <location>
        <begin position="7"/>
        <end position="24"/>
    </location>
</feature>
<feature type="transmembrane region" description="Helical" evidence="9">
    <location>
        <begin position="269"/>
        <end position="292"/>
    </location>
</feature>
<keyword evidence="8 9" id="KW-0472">Membrane</keyword>
<evidence type="ECO:0000313" key="13">
    <source>
        <dbReference type="Proteomes" id="UP000236151"/>
    </source>
</evidence>
<gene>
    <name evidence="9 12" type="primary">secD</name>
    <name evidence="12" type="ORF">CDQ84_04970</name>
</gene>
<feature type="transmembrane region" description="Helical" evidence="9">
    <location>
        <begin position="299"/>
        <end position="320"/>
    </location>
</feature>
<dbReference type="SUPFAM" id="SSF82866">
    <property type="entry name" value="Multidrug efflux transporter AcrB transmembrane domain"/>
    <property type="match status" value="1"/>
</dbReference>
<accession>A0A2K2EZA9</accession>
<comment type="caution">
    <text evidence="12">The sequence shown here is derived from an EMBL/GenBank/DDBJ whole genome shotgun (WGS) entry which is preliminary data.</text>
</comment>
<protein>
    <recommendedName>
        <fullName evidence="9">Protein translocase subunit SecD</fullName>
    </recommendedName>
</protein>
<evidence type="ECO:0000256" key="2">
    <source>
        <dbReference type="ARBA" id="ARBA00022448"/>
    </source>
</evidence>
<dbReference type="GO" id="GO:0065002">
    <property type="term" value="P:intracellular protein transmembrane transport"/>
    <property type="evidence" value="ECO:0007669"/>
    <property type="project" value="UniProtKB-UniRule"/>
</dbReference>
<dbReference type="HAMAP" id="MF_01463_B">
    <property type="entry name" value="SecD_B"/>
    <property type="match status" value="1"/>
</dbReference>
<comment type="subcellular location">
    <subcellularLocation>
        <location evidence="1 9">Cell membrane</location>
        <topology evidence="1 9">Multi-pass membrane protein</topology>
    </subcellularLocation>
</comment>
<evidence type="ECO:0000256" key="6">
    <source>
        <dbReference type="ARBA" id="ARBA00022989"/>
    </source>
</evidence>
<dbReference type="OrthoDB" id="9805019at2"/>
<evidence type="ECO:0000256" key="1">
    <source>
        <dbReference type="ARBA" id="ARBA00004651"/>
    </source>
</evidence>
<evidence type="ECO:0000256" key="9">
    <source>
        <dbReference type="HAMAP-Rule" id="MF_01463"/>
    </source>
</evidence>
<dbReference type="InterPro" id="IPR048634">
    <property type="entry name" value="SecD_SecF_C"/>
</dbReference>
<comment type="function">
    <text evidence="9">Part of the Sec protein translocase complex. Interacts with the SecYEG preprotein conducting channel. SecDF uses the proton motive force (PMF) to complete protein translocation after the ATP-dependent function of SecA.</text>
</comment>
<comment type="similarity">
    <text evidence="9">Belongs to the SecD/SecF family. SecD subfamily.</text>
</comment>
<evidence type="ECO:0000256" key="4">
    <source>
        <dbReference type="ARBA" id="ARBA00022692"/>
    </source>
</evidence>
<evidence type="ECO:0000256" key="5">
    <source>
        <dbReference type="ARBA" id="ARBA00022927"/>
    </source>
</evidence>
<keyword evidence="3 9" id="KW-1003">Cell membrane</keyword>
<keyword evidence="4 9" id="KW-0812">Transmembrane</keyword>
<organism evidence="12 13">
    <name type="scientific">Clostridium thermosuccinogenes</name>
    <dbReference type="NCBI Taxonomy" id="84032"/>
    <lineage>
        <taxon>Bacteria</taxon>
        <taxon>Bacillati</taxon>
        <taxon>Bacillota</taxon>
        <taxon>Clostridia</taxon>
        <taxon>Eubacteriales</taxon>
        <taxon>Clostridiaceae</taxon>
        <taxon>Clostridium</taxon>
    </lineage>
</organism>
<sequence length="445" mass="47213">MSSKNGVKFFAVILIIGILTWITVTGDLFGIKIPGAKDIRFGIDINGGVDATLYAITQDGKVPSEKDLNAAKVVIERRLDNLNILDRDVTTDVESGSIILRIPWKQGETDFNPQKAISEIGATSLLTFQEVDESKVDEQGNYLPTGKIVIEGNDVVDTGVYTDPRTGQVQVTLKLSSEGAKKFAEATGRLIGKPIAIFMDDKPVLDSNGRVNSHAPIVSTQITNGEAVITGQRDAKEAGELAGIIKSGALPFKLEAKSTNSISPTLGKGALAVMLRAGAIAFVLVCLFMILYYRLPGALACIALLGQVVGQILAISWPGITLTLPGMAGVILSIGMGVDANIITSERIKEELKTGKTLKAAIDAGFDRAFSAVFDGNITVLISAIVLYIFGSGAMLSFAYSLGTGVLLNFLCGVTASRIMIKASSEAKFGKKHWLYGVKEVKEGA</sequence>
<dbReference type="PANTHER" id="PTHR30081">
    <property type="entry name" value="PROTEIN-EXPORT MEMBRANE PROTEIN SEC"/>
    <property type="match status" value="1"/>
</dbReference>
<keyword evidence="7 9" id="KW-0811">Translocation</keyword>
<evidence type="ECO:0000256" key="8">
    <source>
        <dbReference type="ARBA" id="ARBA00023136"/>
    </source>
</evidence>
<dbReference type="NCBIfam" id="TIGR00916">
    <property type="entry name" value="2A0604s01"/>
    <property type="match status" value="1"/>
</dbReference>
<evidence type="ECO:0000313" key="12">
    <source>
        <dbReference type="EMBL" id="PNU00600.1"/>
    </source>
</evidence>
<dbReference type="RefSeq" id="WP_103080629.1">
    <property type="nucleotide sequence ID" value="NZ_CP021850.1"/>
</dbReference>
<evidence type="ECO:0000256" key="7">
    <source>
        <dbReference type="ARBA" id="ARBA00023010"/>
    </source>
</evidence>
<reference evidence="12 13" key="1">
    <citation type="submission" date="2017-06" db="EMBL/GenBank/DDBJ databases">
        <title>Investigating the central metabolism of Clostridium thermosuccinogenes.</title>
        <authorList>
            <person name="Koendjbiharie J.G."/>
            <person name="van Kranenburg R."/>
        </authorList>
    </citation>
    <scope>NUCLEOTIDE SEQUENCE [LARGE SCALE GENOMIC DNA]</scope>
    <source>
        <strain evidence="12 13">DSM 5806</strain>
    </source>
</reference>
<evidence type="ECO:0000259" key="10">
    <source>
        <dbReference type="Pfam" id="PF02355"/>
    </source>
</evidence>
<dbReference type="NCBIfam" id="TIGR01129">
    <property type="entry name" value="secD"/>
    <property type="match status" value="1"/>
</dbReference>
<evidence type="ECO:0000256" key="3">
    <source>
        <dbReference type="ARBA" id="ARBA00022475"/>
    </source>
</evidence>
<feature type="domain" description="SecDF P1 head subdomain" evidence="11">
    <location>
        <begin position="137"/>
        <end position="251"/>
    </location>
</feature>
<dbReference type="GO" id="GO:0015450">
    <property type="term" value="F:protein-transporting ATPase activity"/>
    <property type="evidence" value="ECO:0007669"/>
    <property type="project" value="InterPro"/>
</dbReference>
<keyword evidence="5 9" id="KW-0653">Protein transport</keyword>
<dbReference type="InterPro" id="IPR054384">
    <property type="entry name" value="SecDF_P1_head"/>
</dbReference>
<feature type="domain" description="Protein export membrane protein SecD/SecF C-terminal" evidence="10">
    <location>
        <begin position="253"/>
        <end position="412"/>
    </location>
</feature>
<dbReference type="EMBL" id="NIOJ01000008">
    <property type="protein sequence ID" value="PNU00600.1"/>
    <property type="molecule type" value="Genomic_DNA"/>
</dbReference>
<dbReference type="InterPro" id="IPR022813">
    <property type="entry name" value="SecD/SecF_arch_bac"/>
</dbReference>
<dbReference type="Proteomes" id="UP000236151">
    <property type="component" value="Unassembled WGS sequence"/>
</dbReference>
<dbReference type="InterPro" id="IPR055344">
    <property type="entry name" value="SecD_SecF_C_bact"/>
</dbReference>
<feature type="transmembrane region" description="Helical" evidence="9">
    <location>
        <begin position="397"/>
        <end position="421"/>
    </location>
</feature>
<dbReference type="PANTHER" id="PTHR30081:SF1">
    <property type="entry name" value="PROTEIN TRANSLOCASE SUBUNIT SECD"/>
    <property type="match status" value="1"/>
</dbReference>
<dbReference type="GO" id="GO:0006605">
    <property type="term" value="P:protein targeting"/>
    <property type="evidence" value="ECO:0007669"/>
    <property type="project" value="UniProtKB-UniRule"/>
</dbReference>
<dbReference type="Gene3D" id="1.20.1640.10">
    <property type="entry name" value="Multidrug efflux transporter AcrB transmembrane domain"/>
    <property type="match status" value="1"/>
</dbReference>
<dbReference type="Pfam" id="PF02355">
    <property type="entry name" value="SecD_SecF_C"/>
    <property type="match status" value="1"/>
</dbReference>
<evidence type="ECO:0000259" key="11">
    <source>
        <dbReference type="Pfam" id="PF22599"/>
    </source>
</evidence>
<dbReference type="GO" id="GO:0043952">
    <property type="term" value="P:protein transport by the Sec complex"/>
    <property type="evidence" value="ECO:0007669"/>
    <property type="project" value="UniProtKB-UniRule"/>
</dbReference>